<dbReference type="EMBL" id="QTTN01000025">
    <property type="protein sequence ID" value="REE78612.1"/>
    <property type="molecule type" value="Genomic_DNA"/>
</dbReference>
<proteinExistence type="predicted"/>
<accession>A0A3D9RHM6</accession>
<keyword evidence="2" id="KW-0472">Membrane</keyword>
<dbReference type="AlphaFoldDB" id="A0A3D9RHM6"/>
<evidence type="ECO:0000256" key="1">
    <source>
        <dbReference type="SAM" id="MobiDB-lite"/>
    </source>
</evidence>
<comment type="caution">
    <text evidence="3">The sequence shown here is derived from an EMBL/GenBank/DDBJ whole genome shotgun (WGS) entry which is preliminary data.</text>
</comment>
<dbReference type="Proteomes" id="UP000256304">
    <property type="component" value="Unassembled WGS sequence"/>
</dbReference>
<feature type="transmembrane region" description="Helical" evidence="2">
    <location>
        <begin position="12"/>
        <end position="33"/>
    </location>
</feature>
<feature type="region of interest" description="Disordered" evidence="1">
    <location>
        <begin position="70"/>
        <end position="164"/>
    </location>
</feature>
<evidence type="ECO:0000256" key="2">
    <source>
        <dbReference type="SAM" id="Phobius"/>
    </source>
</evidence>
<evidence type="ECO:0000313" key="4">
    <source>
        <dbReference type="Proteomes" id="UP000256304"/>
    </source>
</evidence>
<sequence>MWKLSKIGGWLAKTIAVALLVSFLSIWTTGYIVNSYVETLLKQFNIPLDEKPFALSGVWGELWGADPAVKSKGGTSADSGSGSSTNSSTSSGSDKTQTNSSDGKDEPDSVDAFNQQPSGELSDIGGGTGPKGNSSAAGSDTNTDHSQTQSQESADASQDEVAMTTDQLNEAKSQISDADKEKLFSVMMQKLPQETWQTISKLMEGGLTDSEMTQVQQLMAQHLDRNEYDEMLSILSKY</sequence>
<evidence type="ECO:0000313" key="3">
    <source>
        <dbReference type="EMBL" id="REE78612.1"/>
    </source>
</evidence>
<gene>
    <name evidence="3" type="ORF">A8990_1259</name>
</gene>
<feature type="compositionally biased region" description="Polar residues" evidence="1">
    <location>
        <begin position="131"/>
        <end position="156"/>
    </location>
</feature>
<organism evidence="3 4">
    <name type="scientific">Paenibacillus taihuensis</name>
    <dbReference type="NCBI Taxonomy" id="1156355"/>
    <lineage>
        <taxon>Bacteria</taxon>
        <taxon>Bacillati</taxon>
        <taxon>Bacillota</taxon>
        <taxon>Bacilli</taxon>
        <taxon>Bacillales</taxon>
        <taxon>Paenibacillaceae</taxon>
        <taxon>Paenibacillus</taxon>
    </lineage>
</organism>
<keyword evidence="4" id="KW-1185">Reference proteome</keyword>
<protein>
    <submittedName>
        <fullName evidence="3">Uncharacterized protein</fullName>
    </submittedName>
</protein>
<dbReference type="OrthoDB" id="2662662at2"/>
<name>A0A3D9RHM6_9BACL</name>
<keyword evidence="2" id="KW-1133">Transmembrane helix</keyword>
<dbReference type="RefSeq" id="WP_116190705.1">
    <property type="nucleotide sequence ID" value="NZ_QTTN01000025.1"/>
</dbReference>
<reference evidence="3 4" key="1">
    <citation type="submission" date="2018-08" db="EMBL/GenBank/DDBJ databases">
        <title>Genomic Encyclopedia of Type Strains, Phase III (KMG-III): the genomes of soil and plant-associated and newly described type strains.</title>
        <authorList>
            <person name="Whitman W."/>
        </authorList>
    </citation>
    <scope>NUCLEOTIDE SEQUENCE [LARGE SCALE GENOMIC DNA]</scope>
    <source>
        <strain evidence="3 4">CGMCC 1.10966</strain>
    </source>
</reference>
<keyword evidence="2" id="KW-0812">Transmembrane</keyword>
<feature type="compositionally biased region" description="Low complexity" evidence="1">
    <location>
        <begin position="70"/>
        <end position="98"/>
    </location>
</feature>